<evidence type="ECO:0000256" key="3">
    <source>
        <dbReference type="ARBA" id="ARBA00023163"/>
    </source>
</evidence>
<proteinExistence type="predicted"/>
<reference evidence="5" key="1">
    <citation type="journal article" date="2021" name="PeerJ">
        <title>Extensive microbial diversity within the chicken gut microbiome revealed by metagenomics and culture.</title>
        <authorList>
            <person name="Gilroy R."/>
            <person name="Ravi A."/>
            <person name="Getino M."/>
            <person name="Pursley I."/>
            <person name="Horton D.L."/>
            <person name="Alikhan N.F."/>
            <person name="Baker D."/>
            <person name="Gharbi K."/>
            <person name="Hall N."/>
            <person name="Watson M."/>
            <person name="Adriaenssens E.M."/>
            <person name="Foster-Nyarko E."/>
            <person name="Jarju S."/>
            <person name="Secka A."/>
            <person name="Antonio M."/>
            <person name="Oren A."/>
            <person name="Chaudhuri R.R."/>
            <person name="La Ragione R."/>
            <person name="Hildebrand F."/>
            <person name="Pallen M.J."/>
        </authorList>
    </citation>
    <scope>NUCLEOTIDE SEQUENCE</scope>
    <source>
        <strain evidence="5">CHK180-15479</strain>
    </source>
</reference>
<evidence type="ECO:0000256" key="1">
    <source>
        <dbReference type="ARBA" id="ARBA00023015"/>
    </source>
</evidence>
<organism evidence="5 6">
    <name type="scientific">Candidatus Enterocloster excrementipullorum</name>
    <dbReference type="NCBI Taxonomy" id="2838559"/>
    <lineage>
        <taxon>Bacteria</taxon>
        <taxon>Bacillati</taxon>
        <taxon>Bacillota</taxon>
        <taxon>Clostridia</taxon>
        <taxon>Lachnospirales</taxon>
        <taxon>Lachnospiraceae</taxon>
        <taxon>Enterocloster</taxon>
    </lineage>
</organism>
<keyword evidence="2" id="KW-0238">DNA-binding</keyword>
<evidence type="ECO:0000313" key="5">
    <source>
        <dbReference type="EMBL" id="HJC04837.1"/>
    </source>
</evidence>
<dbReference type="PANTHER" id="PTHR38445">
    <property type="entry name" value="HTH-TYPE TRANSCRIPTIONAL REPRESSOR YTRA"/>
    <property type="match status" value="1"/>
</dbReference>
<accession>A0A9D2SGT0</accession>
<dbReference type="CDD" id="cd07377">
    <property type="entry name" value="WHTH_GntR"/>
    <property type="match status" value="1"/>
</dbReference>
<feature type="domain" description="HTH gntR-type" evidence="4">
    <location>
        <begin position="10"/>
        <end position="78"/>
    </location>
</feature>
<dbReference type="GO" id="GO:0003700">
    <property type="term" value="F:DNA-binding transcription factor activity"/>
    <property type="evidence" value="ECO:0007669"/>
    <property type="project" value="InterPro"/>
</dbReference>
<dbReference type="PROSITE" id="PS50949">
    <property type="entry name" value="HTH_GNTR"/>
    <property type="match status" value="1"/>
</dbReference>
<dbReference type="GO" id="GO:0003677">
    <property type="term" value="F:DNA binding"/>
    <property type="evidence" value="ECO:0007669"/>
    <property type="project" value="UniProtKB-KW"/>
</dbReference>
<dbReference type="SMART" id="SM00345">
    <property type="entry name" value="HTH_GNTR"/>
    <property type="match status" value="1"/>
</dbReference>
<evidence type="ECO:0000256" key="2">
    <source>
        <dbReference type="ARBA" id="ARBA00023125"/>
    </source>
</evidence>
<dbReference type="InterPro" id="IPR000524">
    <property type="entry name" value="Tscrpt_reg_HTH_GntR"/>
</dbReference>
<dbReference type="PANTHER" id="PTHR38445:SF9">
    <property type="entry name" value="HTH-TYPE TRANSCRIPTIONAL REPRESSOR YTRA"/>
    <property type="match status" value="1"/>
</dbReference>
<keyword evidence="3" id="KW-0804">Transcription</keyword>
<sequence>MIVLDYRDRRPLYEQVTERFKELIVREILPQDAQLPSVRSLASELSINPNTIQRAYAELERQGYIYSVKGKGSFVAEKSRIRLQAVGEWWELFEDTAAQGLDMGIEQEEMTERIGQLARERGQEKGGESHD</sequence>
<comment type="caution">
    <text evidence="5">The sequence shown here is derived from an EMBL/GenBank/DDBJ whole genome shotgun (WGS) entry which is preliminary data.</text>
</comment>
<dbReference type="Proteomes" id="UP000823910">
    <property type="component" value="Unassembled WGS sequence"/>
</dbReference>
<dbReference type="SUPFAM" id="SSF46785">
    <property type="entry name" value="Winged helix' DNA-binding domain"/>
    <property type="match status" value="1"/>
</dbReference>
<dbReference type="PRINTS" id="PR00035">
    <property type="entry name" value="HTHGNTR"/>
</dbReference>
<evidence type="ECO:0000313" key="6">
    <source>
        <dbReference type="Proteomes" id="UP000823910"/>
    </source>
</evidence>
<reference evidence="5" key="2">
    <citation type="submission" date="2021-04" db="EMBL/GenBank/DDBJ databases">
        <authorList>
            <person name="Gilroy R."/>
        </authorList>
    </citation>
    <scope>NUCLEOTIDE SEQUENCE</scope>
    <source>
        <strain evidence="5">CHK180-15479</strain>
    </source>
</reference>
<dbReference type="Pfam" id="PF00392">
    <property type="entry name" value="GntR"/>
    <property type="match status" value="1"/>
</dbReference>
<dbReference type="InterPro" id="IPR036390">
    <property type="entry name" value="WH_DNA-bd_sf"/>
</dbReference>
<keyword evidence="1" id="KW-0805">Transcription regulation</keyword>
<dbReference type="EMBL" id="DWWT01000004">
    <property type="protein sequence ID" value="HJC04837.1"/>
    <property type="molecule type" value="Genomic_DNA"/>
</dbReference>
<gene>
    <name evidence="5" type="ORF">H9704_01565</name>
</gene>
<dbReference type="InterPro" id="IPR036388">
    <property type="entry name" value="WH-like_DNA-bd_sf"/>
</dbReference>
<dbReference type="Gene3D" id="1.10.10.10">
    <property type="entry name" value="Winged helix-like DNA-binding domain superfamily/Winged helix DNA-binding domain"/>
    <property type="match status" value="1"/>
</dbReference>
<dbReference type="AlphaFoldDB" id="A0A9D2SGT0"/>
<protein>
    <submittedName>
        <fullName evidence="5">GntR family transcriptional regulator</fullName>
    </submittedName>
</protein>
<evidence type="ECO:0000259" key="4">
    <source>
        <dbReference type="PROSITE" id="PS50949"/>
    </source>
</evidence>
<name>A0A9D2SGT0_9FIRM</name>